<name>A0ABX8TCY8_9CAUL</name>
<sequence>MFTADVKTLNRIAPAVRRVVLVEPNPSAARLMTDIMKGLGAREVYVDGDEDRALELVRDAEPGIIFMERAGPRLNGESLARRIRRSHMVSRMAPIIMVTAEATAGAIKGARDAGVHEFLRKPFTTGDLFKRVENVALKPRPWVEAVGYVGPDRRRFNSGEYAGAKKRKGDASSGSAVDIRDQATRILVAAMSQFDQDPMQATRAIRQQAETLKAVGAKIGDAKLAIAAAGLEGYLASGPSTKAGLAQPVGAILALGQPAPVARAS</sequence>
<evidence type="ECO:0000256" key="2">
    <source>
        <dbReference type="PROSITE-ProRule" id="PRU00169"/>
    </source>
</evidence>
<evidence type="ECO:0000313" key="5">
    <source>
        <dbReference type="Proteomes" id="UP000824334"/>
    </source>
</evidence>
<evidence type="ECO:0000259" key="3">
    <source>
        <dbReference type="PROSITE" id="PS50110"/>
    </source>
</evidence>
<dbReference type="PROSITE" id="PS50110">
    <property type="entry name" value="RESPONSE_REGULATORY"/>
    <property type="match status" value="1"/>
</dbReference>
<evidence type="ECO:0000256" key="1">
    <source>
        <dbReference type="ARBA" id="ARBA00022553"/>
    </source>
</evidence>
<proteinExistence type="predicted"/>
<dbReference type="EMBL" id="CP080034">
    <property type="protein sequence ID" value="QYC09036.1"/>
    <property type="molecule type" value="Genomic_DNA"/>
</dbReference>
<evidence type="ECO:0000313" key="4">
    <source>
        <dbReference type="EMBL" id="QYC09036.1"/>
    </source>
</evidence>
<dbReference type="CDD" id="cd17546">
    <property type="entry name" value="REC_hyHK_CKI1_RcsC-like"/>
    <property type="match status" value="1"/>
</dbReference>
<accession>A0ABX8TCY8</accession>
<keyword evidence="1" id="KW-0597">Phosphoprotein</keyword>
<dbReference type="Proteomes" id="UP000824334">
    <property type="component" value="Chromosome"/>
</dbReference>
<dbReference type="Pfam" id="PF00072">
    <property type="entry name" value="Response_reg"/>
    <property type="match status" value="1"/>
</dbReference>
<dbReference type="PANTHER" id="PTHR44591:SF3">
    <property type="entry name" value="RESPONSE REGULATORY DOMAIN-CONTAINING PROTEIN"/>
    <property type="match status" value="1"/>
</dbReference>
<dbReference type="GeneID" id="94375670"/>
<comment type="caution">
    <text evidence="2">Lacks conserved residue(s) required for the propagation of feature annotation.</text>
</comment>
<reference evidence="4 5" key="1">
    <citation type="submission" date="2021-07" db="EMBL/GenBank/DDBJ databases">
        <title>Isolation and characterization of bacteria from a gold mining with a capacity of golden bioaccumulation.</title>
        <authorList>
            <person name="Yang X.J."/>
        </authorList>
    </citation>
    <scope>NUCLEOTIDE SEQUENCE [LARGE SCALE GENOMIC DNA]</scope>
    <source>
        <strain evidence="4 5">Au29</strain>
    </source>
</reference>
<dbReference type="PANTHER" id="PTHR44591">
    <property type="entry name" value="STRESS RESPONSE REGULATOR PROTEIN 1"/>
    <property type="match status" value="1"/>
</dbReference>
<feature type="domain" description="Response regulatory" evidence="3">
    <location>
        <begin position="18"/>
        <end position="136"/>
    </location>
</feature>
<protein>
    <submittedName>
        <fullName evidence="4">Response regulator</fullName>
    </submittedName>
</protein>
<dbReference type="RefSeq" id="WP_219354694.1">
    <property type="nucleotide sequence ID" value="NZ_CP080034.1"/>
</dbReference>
<dbReference type="InterPro" id="IPR050595">
    <property type="entry name" value="Bact_response_regulator"/>
</dbReference>
<gene>
    <name evidence="4" type="ORF">KWG56_10345</name>
</gene>
<dbReference type="InterPro" id="IPR001789">
    <property type="entry name" value="Sig_transdc_resp-reg_receiver"/>
</dbReference>
<keyword evidence="5" id="KW-1185">Reference proteome</keyword>
<organism evidence="4 5">
    <name type="scientific">Brevundimonas nasdae</name>
    <dbReference type="NCBI Taxonomy" id="172043"/>
    <lineage>
        <taxon>Bacteria</taxon>
        <taxon>Pseudomonadati</taxon>
        <taxon>Pseudomonadota</taxon>
        <taxon>Alphaproteobacteria</taxon>
        <taxon>Caulobacterales</taxon>
        <taxon>Caulobacteraceae</taxon>
        <taxon>Brevundimonas</taxon>
    </lineage>
</organism>
<dbReference type="SMART" id="SM00448">
    <property type="entry name" value="REC"/>
    <property type="match status" value="1"/>
</dbReference>